<dbReference type="EMBL" id="AOIO01000020">
    <property type="protein sequence ID" value="ELZ02830.1"/>
    <property type="molecule type" value="Genomic_DNA"/>
</dbReference>
<comment type="caution">
    <text evidence="1">The sequence shown here is derived from an EMBL/GenBank/DDBJ whole genome shotgun (WGS) entry which is preliminary data.</text>
</comment>
<accession>M0AWB8</accession>
<dbReference type="PATRIC" id="fig|29540.5.peg.1317"/>
<reference evidence="1 2" key="1">
    <citation type="journal article" date="2014" name="PLoS Genet.">
        <title>Phylogenetically driven sequencing of extremely halophilic archaea reveals strategies for static and dynamic osmo-response.</title>
        <authorList>
            <person name="Becker E.A."/>
            <person name="Seitzer P.M."/>
            <person name="Tritt A."/>
            <person name="Larsen D."/>
            <person name="Krusor M."/>
            <person name="Yao A.I."/>
            <person name="Wu D."/>
            <person name="Madern D."/>
            <person name="Eisen J.A."/>
            <person name="Darling A.E."/>
            <person name="Facciotti M.T."/>
        </authorList>
    </citation>
    <scope>NUCLEOTIDE SEQUENCE [LARGE SCALE GENOMIC DNA]</scope>
    <source>
        <strain evidence="1 2">DSM 12278</strain>
    </source>
</reference>
<dbReference type="STRING" id="29540.C481_06487"/>
<dbReference type="eggNOG" id="arCOG01842">
    <property type="taxonomic scope" value="Archaea"/>
</dbReference>
<dbReference type="Gene3D" id="3.30.1050.10">
    <property type="entry name" value="SCP2 sterol-binding domain"/>
    <property type="match status" value="1"/>
</dbReference>
<name>M0AWB8_NATA1</name>
<dbReference type="Proteomes" id="UP000011554">
    <property type="component" value="Unassembled WGS sequence"/>
</dbReference>
<dbReference type="OrthoDB" id="51304at2157"/>
<protein>
    <submittedName>
        <fullName evidence="1">Sterol carrier protein</fullName>
    </submittedName>
</protein>
<gene>
    <name evidence="1" type="ORF">C481_06487</name>
</gene>
<dbReference type="SUPFAM" id="SSF55718">
    <property type="entry name" value="SCP-like"/>
    <property type="match status" value="1"/>
</dbReference>
<sequence>MADWFPSEEWLESYRRNLAEDDAYAAASEGWGVGFDGDFRFVLTHLPLEETTLGDLPDALTAELFDRIDALSATEFDRLRETATPAFDERFAAADGDGNDDDERVRFRRALSTVALADVPTVVWPALETHIRGDLESLLAQLEAYVVDGSTVYAHLALEDGDCERAELVADPSARDPGFELEAPYETWSELVEGADVIESVMSNEMALDGDVTRVLHYGDAAAAMGDVAGETDARHLF</sequence>
<dbReference type="AlphaFoldDB" id="M0AWB8"/>
<proteinExistence type="predicted"/>
<keyword evidence="2" id="KW-1185">Reference proteome</keyword>
<evidence type="ECO:0000313" key="2">
    <source>
        <dbReference type="Proteomes" id="UP000011554"/>
    </source>
</evidence>
<dbReference type="RefSeq" id="WP_006108332.1">
    <property type="nucleotide sequence ID" value="NZ_AOIO01000020.1"/>
</dbReference>
<dbReference type="InterPro" id="IPR036527">
    <property type="entry name" value="SCP2_sterol-bd_dom_sf"/>
</dbReference>
<evidence type="ECO:0000313" key="1">
    <source>
        <dbReference type="EMBL" id="ELZ02830.1"/>
    </source>
</evidence>
<organism evidence="1 2">
    <name type="scientific">Natrialba asiatica (strain ATCC 700177 / DSM 12278 / JCM 9576 / FERM P-10747 / NBRC 102637 / 172P1)</name>
    <dbReference type="NCBI Taxonomy" id="29540"/>
    <lineage>
        <taxon>Archaea</taxon>
        <taxon>Methanobacteriati</taxon>
        <taxon>Methanobacteriota</taxon>
        <taxon>Stenosarchaea group</taxon>
        <taxon>Halobacteria</taxon>
        <taxon>Halobacteriales</taxon>
        <taxon>Natrialbaceae</taxon>
        <taxon>Natrialba</taxon>
    </lineage>
</organism>